<dbReference type="WBParaSite" id="nRc.2.0.1.t07376-RA">
    <property type="protein sequence ID" value="nRc.2.0.1.t07376-RA"/>
    <property type="gene ID" value="nRc.2.0.1.g07376"/>
</dbReference>
<organism evidence="1 2">
    <name type="scientific">Romanomermis culicivorax</name>
    <name type="common">Nematode worm</name>
    <dbReference type="NCBI Taxonomy" id="13658"/>
    <lineage>
        <taxon>Eukaryota</taxon>
        <taxon>Metazoa</taxon>
        <taxon>Ecdysozoa</taxon>
        <taxon>Nematoda</taxon>
        <taxon>Enoplea</taxon>
        <taxon>Dorylaimia</taxon>
        <taxon>Mermithida</taxon>
        <taxon>Mermithoidea</taxon>
        <taxon>Mermithidae</taxon>
        <taxon>Romanomermis</taxon>
    </lineage>
</organism>
<proteinExistence type="predicted"/>
<keyword evidence="1" id="KW-1185">Reference proteome</keyword>
<evidence type="ECO:0000313" key="2">
    <source>
        <dbReference type="WBParaSite" id="nRc.2.0.1.t07376-RA"/>
    </source>
</evidence>
<accession>A0A915HZU3</accession>
<reference evidence="2" key="1">
    <citation type="submission" date="2022-11" db="UniProtKB">
        <authorList>
            <consortium name="WormBaseParasite"/>
        </authorList>
    </citation>
    <scope>IDENTIFICATION</scope>
</reference>
<protein>
    <submittedName>
        <fullName evidence="2">Uncharacterized protein</fullName>
    </submittedName>
</protein>
<sequence length="82" mass="9342">MIKSDVFAHKCKHHKEFDPGQVKSGETKLQLGMQLQKVWHTMRGPHLPNRLLDNKIAQHFWFIVAIGIMARMPGGGVEKPVD</sequence>
<name>A0A915HZU3_ROMCU</name>
<dbReference type="AlphaFoldDB" id="A0A915HZU3"/>
<evidence type="ECO:0000313" key="1">
    <source>
        <dbReference type="Proteomes" id="UP000887565"/>
    </source>
</evidence>
<dbReference type="Proteomes" id="UP000887565">
    <property type="component" value="Unplaced"/>
</dbReference>